<dbReference type="Proteomes" id="UP001165685">
    <property type="component" value="Unassembled WGS sequence"/>
</dbReference>
<keyword evidence="4" id="KW-1185">Reference proteome</keyword>
<feature type="transmembrane region" description="Helical" evidence="2">
    <location>
        <begin position="7"/>
        <end position="23"/>
    </location>
</feature>
<feature type="region of interest" description="Disordered" evidence="1">
    <location>
        <begin position="68"/>
        <end position="88"/>
    </location>
</feature>
<evidence type="ECO:0000256" key="1">
    <source>
        <dbReference type="SAM" id="MobiDB-lite"/>
    </source>
</evidence>
<gene>
    <name evidence="3" type="ORF">O4U47_17380</name>
</gene>
<sequence>MGFKTVIGLALVAAGAILSIFFWDLEFYWFQGGPLGLLLILIGVLDLGDEFRRSRGHKPKSLFEDVKDDIGFGGRSSGSGDRRDDRDR</sequence>
<evidence type="ECO:0000313" key="3">
    <source>
        <dbReference type="EMBL" id="MDA2806287.1"/>
    </source>
</evidence>
<keyword evidence="2" id="KW-1133">Transmembrane helix</keyword>
<feature type="transmembrane region" description="Helical" evidence="2">
    <location>
        <begin position="29"/>
        <end position="48"/>
    </location>
</feature>
<reference evidence="3" key="1">
    <citation type="submission" date="2023-01" db="EMBL/GenBank/DDBJ databases">
        <title>Draft genome sequence of Nocardiopsis sp. LSu2-4 isolated from halophytes.</title>
        <authorList>
            <person name="Duangmal K."/>
            <person name="Chantavorakit T."/>
        </authorList>
    </citation>
    <scope>NUCLEOTIDE SEQUENCE</scope>
    <source>
        <strain evidence="3">LSu2-4</strain>
    </source>
</reference>
<keyword evidence="2" id="KW-0472">Membrane</keyword>
<protein>
    <submittedName>
        <fullName evidence="3">Uncharacterized protein</fullName>
    </submittedName>
</protein>
<evidence type="ECO:0000256" key="2">
    <source>
        <dbReference type="SAM" id="Phobius"/>
    </source>
</evidence>
<accession>A0ABT4TNL9</accession>
<evidence type="ECO:0000313" key="4">
    <source>
        <dbReference type="Proteomes" id="UP001165685"/>
    </source>
</evidence>
<organism evidence="3 4">
    <name type="scientific">Nocardiopsis suaedae</name>
    <dbReference type="NCBI Taxonomy" id="3018444"/>
    <lineage>
        <taxon>Bacteria</taxon>
        <taxon>Bacillati</taxon>
        <taxon>Actinomycetota</taxon>
        <taxon>Actinomycetes</taxon>
        <taxon>Streptosporangiales</taxon>
        <taxon>Nocardiopsidaceae</taxon>
        <taxon>Nocardiopsis</taxon>
    </lineage>
</organism>
<comment type="caution">
    <text evidence="3">The sequence shown here is derived from an EMBL/GenBank/DDBJ whole genome shotgun (WGS) entry which is preliminary data.</text>
</comment>
<dbReference type="RefSeq" id="WP_270678927.1">
    <property type="nucleotide sequence ID" value="NZ_JAQFWP010000032.1"/>
</dbReference>
<dbReference type="EMBL" id="JAQFWP010000032">
    <property type="protein sequence ID" value="MDA2806287.1"/>
    <property type="molecule type" value="Genomic_DNA"/>
</dbReference>
<keyword evidence="2" id="KW-0812">Transmembrane</keyword>
<name>A0ABT4TNL9_9ACTN</name>
<proteinExistence type="predicted"/>